<dbReference type="GO" id="GO:0016757">
    <property type="term" value="F:glycosyltransferase activity"/>
    <property type="evidence" value="ECO:0007669"/>
    <property type="project" value="UniProtKB-KW"/>
</dbReference>
<protein>
    <submittedName>
        <fullName evidence="2">Glycosyltransferase</fullName>
        <ecNumber evidence="2">2.4.-.-</ecNumber>
    </submittedName>
</protein>
<evidence type="ECO:0000259" key="1">
    <source>
        <dbReference type="Pfam" id="PF00535"/>
    </source>
</evidence>
<accession>A0AAW9QS02</accession>
<dbReference type="SUPFAM" id="SSF53448">
    <property type="entry name" value="Nucleotide-diphospho-sugar transferases"/>
    <property type="match status" value="1"/>
</dbReference>
<organism evidence="2 3">
    <name type="scientific">Pannus brasiliensis CCIBt3594</name>
    <dbReference type="NCBI Taxonomy" id="1427578"/>
    <lineage>
        <taxon>Bacteria</taxon>
        <taxon>Bacillati</taxon>
        <taxon>Cyanobacteriota</taxon>
        <taxon>Cyanophyceae</taxon>
        <taxon>Oscillatoriophycideae</taxon>
        <taxon>Chroococcales</taxon>
        <taxon>Microcystaceae</taxon>
        <taxon>Pannus</taxon>
    </lineage>
</organism>
<keyword evidence="2" id="KW-0808">Transferase</keyword>
<proteinExistence type="predicted"/>
<gene>
    <name evidence="2" type="ORF">V0288_22055</name>
</gene>
<dbReference type="Gene3D" id="3.90.550.10">
    <property type="entry name" value="Spore Coat Polysaccharide Biosynthesis Protein SpsA, Chain A"/>
    <property type="match status" value="1"/>
</dbReference>
<dbReference type="Proteomes" id="UP001328733">
    <property type="component" value="Unassembled WGS sequence"/>
</dbReference>
<dbReference type="EC" id="2.4.-.-" evidence="2"/>
<dbReference type="InterPro" id="IPR029044">
    <property type="entry name" value="Nucleotide-diphossugar_trans"/>
</dbReference>
<dbReference type="InterPro" id="IPR001173">
    <property type="entry name" value="Glyco_trans_2-like"/>
</dbReference>
<dbReference type="PANTHER" id="PTHR43685:SF2">
    <property type="entry name" value="GLYCOSYLTRANSFERASE 2-LIKE DOMAIN-CONTAINING PROTEIN"/>
    <property type="match status" value="1"/>
</dbReference>
<feature type="domain" description="Glycosyltransferase 2-like" evidence="1">
    <location>
        <begin position="11"/>
        <end position="169"/>
    </location>
</feature>
<dbReference type="RefSeq" id="WP_332867305.1">
    <property type="nucleotide sequence ID" value="NZ_JBAFSM010000062.1"/>
</dbReference>
<sequence>MTIPTPEPFISVIIPTYNRGALLRETIESVLQQTYRNYEVIIIDDASGDGTADWIAEHYPELPLIRLSENVGGAEARNIGLRQAKGDFIAFLDHDDRWMPDYLEQQIAVIRSSENIVLSYCDYFEVFVDGSKTFRSGKPRASYPDFTDHLLMQNVIHSLSLTMIRRSALLEVGFFDRSLRICNDLELYLRLSVAGDIVHLPRALVWKYRHSENACNNYWLWCRELLEVYELFFARDFSHPYLDRRSRIKSHAMVTLCKVVWRYKRDYRFALFTQWKAFYFAPLYRLQLLSTRWKKFAHSS</sequence>
<comment type="caution">
    <text evidence="2">The sequence shown here is derived from an EMBL/GenBank/DDBJ whole genome shotgun (WGS) entry which is preliminary data.</text>
</comment>
<reference evidence="2 3" key="1">
    <citation type="submission" date="2024-01" db="EMBL/GenBank/DDBJ databases">
        <title>Genomic insights into the taxonomy and metabolism of the cyanobacterium Pannus brasiliensis CCIBt3594.</title>
        <authorList>
            <person name="Machado M."/>
            <person name="Botero N.B."/>
            <person name="Andreote A.P.D."/>
            <person name="Feitosa A.M.T."/>
            <person name="Popin R."/>
            <person name="Sivonen K."/>
            <person name="Fiore M.F."/>
        </authorList>
    </citation>
    <scope>NUCLEOTIDE SEQUENCE [LARGE SCALE GENOMIC DNA]</scope>
    <source>
        <strain evidence="2 3">CCIBt3594</strain>
    </source>
</reference>
<keyword evidence="2" id="KW-0328">Glycosyltransferase</keyword>
<name>A0AAW9QS02_9CHRO</name>
<dbReference type="AlphaFoldDB" id="A0AAW9QS02"/>
<dbReference type="Pfam" id="PF00535">
    <property type="entry name" value="Glycos_transf_2"/>
    <property type="match status" value="1"/>
</dbReference>
<dbReference type="InterPro" id="IPR050834">
    <property type="entry name" value="Glycosyltransf_2"/>
</dbReference>
<dbReference type="EMBL" id="JBAFSM010000062">
    <property type="protein sequence ID" value="MEG3439828.1"/>
    <property type="molecule type" value="Genomic_DNA"/>
</dbReference>
<evidence type="ECO:0000313" key="2">
    <source>
        <dbReference type="EMBL" id="MEG3439828.1"/>
    </source>
</evidence>
<dbReference type="PANTHER" id="PTHR43685">
    <property type="entry name" value="GLYCOSYLTRANSFERASE"/>
    <property type="match status" value="1"/>
</dbReference>
<keyword evidence="3" id="KW-1185">Reference proteome</keyword>
<evidence type="ECO:0000313" key="3">
    <source>
        <dbReference type="Proteomes" id="UP001328733"/>
    </source>
</evidence>